<feature type="region of interest" description="Disordered" evidence="1">
    <location>
        <begin position="129"/>
        <end position="153"/>
    </location>
</feature>
<accession>A0ABN7SIQ6</accession>
<dbReference type="Proteomes" id="UP001158576">
    <property type="component" value="Chromosome XSR"/>
</dbReference>
<evidence type="ECO:0000313" key="2">
    <source>
        <dbReference type="EMBL" id="CAG5098827.1"/>
    </source>
</evidence>
<feature type="compositionally biased region" description="Basic residues" evidence="1">
    <location>
        <begin position="1"/>
        <end position="15"/>
    </location>
</feature>
<protein>
    <submittedName>
        <fullName evidence="2">Oidioi.mRNA.OKI2018_I69.XSR.g16012.t1.cds</fullName>
    </submittedName>
</protein>
<keyword evidence="3" id="KW-1185">Reference proteome</keyword>
<reference evidence="2 3" key="1">
    <citation type="submission" date="2021-04" db="EMBL/GenBank/DDBJ databases">
        <authorList>
            <person name="Bliznina A."/>
        </authorList>
    </citation>
    <scope>NUCLEOTIDE SEQUENCE [LARGE SCALE GENOMIC DNA]</scope>
</reference>
<sequence length="153" mass="18008">MTRFSRNRNNRRQNRAPKPPVPVAQEEDSDSADITIEIIELSDPPGLEEMTPVLSRKPDDMDIEEYTAKLEQVIHEQQILHTDMLRGLKAMESHNRKLRFENEMHEDNVEFLRDALLKIKKIFMRQQRKLRKLQGKPVDEESKGTQTSDKEED</sequence>
<proteinExistence type="predicted"/>
<dbReference type="EMBL" id="OU015569">
    <property type="protein sequence ID" value="CAG5098827.1"/>
    <property type="molecule type" value="Genomic_DNA"/>
</dbReference>
<name>A0ABN7SIQ6_OIKDI</name>
<organism evidence="2 3">
    <name type="scientific">Oikopleura dioica</name>
    <name type="common">Tunicate</name>
    <dbReference type="NCBI Taxonomy" id="34765"/>
    <lineage>
        <taxon>Eukaryota</taxon>
        <taxon>Metazoa</taxon>
        <taxon>Chordata</taxon>
        <taxon>Tunicata</taxon>
        <taxon>Appendicularia</taxon>
        <taxon>Copelata</taxon>
        <taxon>Oikopleuridae</taxon>
        <taxon>Oikopleura</taxon>
    </lineage>
</organism>
<evidence type="ECO:0000256" key="1">
    <source>
        <dbReference type="SAM" id="MobiDB-lite"/>
    </source>
</evidence>
<evidence type="ECO:0000313" key="3">
    <source>
        <dbReference type="Proteomes" id="UP001158576"/>
    </source>
</evidence>
<gene>
    <name evidence="2" type="ORF">OKIOD_LOCUS7570</name>
</gene>
<feature type="region of interest" description="Disordered" evidence="1">
    <location>
        <begin position="1"/>
        <end position="32"/>
    </location>
</feature>